<dbReference type="EMBL" id="KV440979">
    <property type="protein sequence ID" value="OAD74552.1"/>
    <property type="molecule type" value="Genomic_DNA"/>
</dbReference>
<proteinExistence type="predicted"/>
<evidence type="ECO:0000313" key="3">
    <source>
        <dbReference type="Proteomes" id="UP000077315"/>
    </source>
</evidence>
<sequence>MGFIYGSHCLSCNYIGEEGGVVKDKCPVHTPDDVNHDRGNRNLKRGGYGGRKPSMSEKPGNIRNEPGWTHLPQHQCPHRKLAGAGEDEMLEHPPQRDRGDSSD</sequence>
<dbReference type="RefSeq" id="XP_018292592.1">
    <property type="nucleotide sequence ID" value="XM_018441810.1"/>
</dbReference>
<dbReference type="GeneID" id="29002716"/>
<evidence type="ECO:0000313" key="2">
    <source>
        <dbReference type="EMBL" id="OAD74552.1"/>
    </source>
</evidence>
<dbReference type="VEuPathDB" id="FungiDB:PHYBLDRAFT_67529"/>
<accession>A0A162U9F0</accession>
<organism evidence="2 3">
    <name type="scientific">Phycomyces blakesleeanus (strain ATCC 8743b / DSM 1359 / FGSC 10004 / NBRC 33097 / NRRL 1555)</name>
    <dbReference type="NCBI Taxonomy" id="763407"/>
    <lineage>
        <taxon>Eukaryota</taxon>
        <taxon>Fungi</taxon>
        <taxon>Fungi incertae sedis</taxon>
        <taxon>Mucoromycota</taxon>
        <taxon>Mucoromycotina</taxon>
        <taxon>Mucoromycetes</taxon>
        <taxon>Mucorales</taxon>
        <taxon>Phycomycetaceae</taxon>
        <taxon>Phycomyces</taxon>
    </lineage>
</organism>
<dbReference type="AlphaFoldDB" id="A0A162U9F0"/>
<name>A0A162U9F0_PHYB8</name>
<keyword evidence="3" id="KW-1185">Reference proteome</keyword>
<protein>
    <submittedName>
        <fullName evidence="2">Uncharacterized protein</fullName>
    </submittedName>
</protein>
<reference evidence="3" key="1">
    <citation type="submission" date="2015-06" db="EMBL/GenBank/DDBJ databases">
        <title>Expansion of signal transduction pathways in fungi by whole-genome duplication.</title>
        <authorList>
            <consortium name="DOE Joint Genome Institute"/>
            <person name="Corrochano L.M."/>
            <person name="Kuo A."/>
            <person name="Marcet-Houben M."/>
            <person name="Polaino S."/>
            <person name="Salamov A."/>
            <person name="Villalobos J.M."/>
            <person name="Alvarez M.I."/>
            <person name="Avalos J."/>
            <person name="Benito E.P."/>
            <person name="Benoit I."/>
            <person name="Burger G."/>
            <person name="Camino L.P."/>
            <person name="Canovas D."/>
            <person name="Cerda-Olmedo E."/>
            <person name="Cheng J.-F."/>
            <person name="Dominguez A."/>
            <person name="Elias M."/>
            <person name="Eslava A.P."/>
            <person name="Glaser F."/>
            <person name="Grimwood J."/>
            <person name="Gutierrez G."/>
            <person name="Heitman J."/>
            <person name="Henrissat B."/>
            <person name="Iturriaga E.A."/>
            <person name="Lang B.F."/>
            <person name="Lavin J.L."/>
            <person name="Lee S."/>
            <person name="Li W."/>
            <person name="Lindquist E."/>
            <person name="Lopez-Garcia S."/>
            <person name="Luque E.M."/>
            <person name="Marcos A.T."/>
            <person name="Martin J."/>
            <person name="McCluskey K."/>
            <person name="Medina H.R."/>
            <person name="Miralles-Duran A."/>
            <person name="Miyazaki A."/>
            <person name="Munoz-Torres E."/>
            <person name="Oguiza J.A."/>
            <person name="Ohm R."/>
            <person name="Olmedo M."/>
            <person name="Orejas M."/>
            <person name="Ortiz-Castellanos L."/>
            <person name="Pisabarro A.G."/>
            <person name="Rodriguez-Romero J."/>
            <person name="Ruiz-Herrera J."/>
            <person name="Ruiz-Vazquez R."/>
            <person name="Sanz C."/>
            <person name="Schackwitz W."/>
            <person name="Schmutz J."/>
            <person name="Shahriari M."/>
            <person name="Shelest E."/>
            <person name="Silva-Franco F."/>
            <person name="Soanes D."/>
            <person name="Syed K."/>
            <person name="Tagua V.G."/>
            <person name="Talbot N.J."/>
            <person name="Thon M."/>
            <person name="De vries R.P."/>
            <person name="Wiebenga A."/>
            <person name="Yadav J.S."/>
            <person name="Braun E.L."/>
            <person name="Baker S."/>
            <person name="Garre V."/>
            <person name="Horwitz B."/>
            <person name="Torres-Martinez S."/>
            <person name="Idnurm A."/>
            <person name="Herrera-Estrella A."/>
            <person name="Gabaldon T."/>
            <person name="Grigoriev I.V."/>
        </authorList>
    </citation>
    <scope>NUCLEOTIDE SEQUENCE [LARGE SCALE GENOMIC DNA]</scope>
    <source>
        <strain evidence="3">NRRL 1555(-)</strain>
    </source>
</reference>
<gene>
    <name evidence="2" type="ORF">PHYBLDRAFT_67529</name>
</gene>
<feature type="compositionally biased region" description="Basic and acidic residues" evidence="1">
    <location>
        <begin position="90"/>
        <end position="103"/>
    </location>
</feature>
<dbReference type="Proteomes" id="UP000077315">
    <property type="component" value="Unassembled WGS sequence"/>
</dbReference>
<evidence type="ECO:0000256" key="1">
    <source>
        <dbReference type="SAM" id="MobiDB-lite"/>
    </source>
</evidence>
<dbReference type="InParanoid" id="A0A162U9F0"/>
<feature type="compositionally biased region" description="Basic and acidic residues" evidence="1">
    <location>
        <begin position="30"/>
        <end position="40"/>
    </location>
</feature>
<feature type="region of interest" description="Disordered" evidence="1">
    <location>
        <begin position="30"/>
        <end position="103"/>
    </location>
</feature>